<keyword evidence="11" id="KW-0614">Plasmid</keyword>
<evidence type="ECO:0000256" key="4">
    <source>
        <dbReference type="ARBA" id="ARBA00022660"/>
    </source>
</evidence>
<dbReference type="EMBL" id="CP000832">
    <property type="protein sequence ID" value="ABV95615.1"/>
    <property type="molecule type" value="Genomic_DNA"/>
</dbReference>
<reference evidence="12" key="1">
    <citation type="journal article" date="2010" name="ISME J.">
        <title>The complete genome sequence of the algal symbiont Dinoroseobacter shibae: a hitchhiker's guide to life in the sea.</title>
        <authorList>
            <person name="Wagner-Dobler I."/>
            <person name="Ballhausen B."/>
            <person name="Berger M."/>
            <person name="Brinkhoff T."/>
            <person name="Buchholz I."/>
            <person name="Bunk B."/>
            <person name="Cypionka H."/>
            <person name="Daniel R."/>
            <person name="Drepper T."/>
            <person name="Gerdts G."/>
            <person name="Hahnke S."/>
            <person name="Han C."/>
            <person name="Jahn D."/>
            <person name="Kalhoefer D."/>
            <person name="Kiss H."/>
            <person name="Klenk H.P."/>
            <person name="Kyrpides N."/>
            <person name="Liebl W."/>
            <person name="Liesegang H."/>
            <person name="Meincke L."/>
            <person name="Pati A."/>
            <person name="Petersen J."/>
            <person name="Piekarski T."/>
            <person name="Pommerenke C."/>
            <person name="Pradella S."/>
            <person name="Pukall R."/>
            <person name="Rabus R."/>
            <person name="Stackebrandt E."/>
            <person name="Thole S."/>
            <person name="Thompson L."/>
            <person name="Tielen P."/>
            <person name="Tomasch J."/>
            <person name="von Jan M."/>
            <person name="Wanphrut N."/>
            <person name="Wichels A."/>
            <person name="Zech H."/>
            <person name="Simon M."/>
        </authorList>
    </citation>
    <scope>NUCLEOTIDE SEQUENCE [LARGE SCALE GENOMIC DNA]</scope>
    <source>
        <strain evidence="12">DSM 16493 / NCIMB 14021 / DFL 12</strain>
        <plasmid evidence="12">Plasmid pDSHI02</plasmid>
    </source>
</reference>
<keyword evidence="6" id="KW-0249">Electron transport</keyword>
<evidence type="ECO:0000256" key="2">
    <source>
        <dbReference type="ARBA" id="ARBA00022448"/>
    </source>
</evidence>
<keyword evidence="2" id="KW-0813">Transport</keyword>
<proteinExistence type="predicted"/>
<dbReference type="Gene3D" id="1.10.760.10">
    <property type="entry name" value="Cytochrome c-like domain"/>
    <property type="match status" value="1"/>
</dbReference>
<accession>A8LTP8</accession>
<dbReference type="InterPro" id="IPR008168">
    <property type="entry name" value="Cyt_C_IC"/>
</dbReference>
<gene>
    <name evidence="11" type="ordered locus">Dshi_3887</name>
</gene>
<dbReference type="PANTHER" id="PTHR35008:SF4">
    <property type="entry name" value="BLL4482 PROTEIN"/>
    <property type="match status" value="1"/>
</dbReference>
<evidence type="ECO:0000256" key="7">
    <source>
        <dbReference type="ARBA" id="ARBA00023004"/>
    </source>
</evidence>
<dbReference type="PRINTS" id="PR00605">
    <property type="entry name" value="CYTCHROMECIC"/>
</dbReference>
<feature type="signal peptide" evidence="9">
    <location>
        <begin position="1"/>
        <end position="22"/>
    </location>
</feature>
<keyword evidence="5 8" id="KW-0479">Metal-binding</keyword>
<dbReference type="GO" id="GO:0009055">
    <property type="term" value="F:electron transfer activity"/>
    <property type="evidence" value="ECO:0007669"/>
    <property type="project" value="InterPro"/>
</dbReference>
<dbReference type="SUPFAM" id="SSF46626">
    <property type="entry name" value="Cytochrome c"/>
    <property type="match status" value="1"/>
</dbReference>
<dbReference type="GO" id="GO:0020037">
    <property type="term" value="F:heme binding"/>
    <property type="evidence" value="ECO:0007669"/>
    <property type="project" value="InterPro"/>
</dbReference>
<keyword evidence="4" id="KW-0679">Respiratory chain</keyword>
<evidence type="ECO:0000256" key="6">
    <source>
        <dbReference type="ARBA" id="ARBA00022982"/>
    </source>
</evidence>
<sequence length="143" mass="15353">MNPFRITTLAVGCIVAATALFAQGNPERHESTEALSASTDGFLVNSGEEIYMVACAGCHQPQGQGALGAAQYPTLAANPRLQSARYPAWIVVNGMGAMPAFNDWLSNEQIVEVVTYIQQNLGNRYDSNLTPEEVQNLRDAPAP</sequence>
<dbReference type="KEGG" id="dsh:Dshi_3887"/>
<feature type="chain" id="PRO_5002726184" evidence="9">
    <location>
        <begin position="23"/>
        <end position="143"/>
    </location>
</feature>
<keyword evidence="7 8" id="KW-0408">Iron</keyword>
<protein>
    <submittedName>
        <fullName evidence="11">Cytochrome c class I</fullName>
    </submittedName>
</protein>
<evidence type="ECO:0000256" key="5">
    <source>
        <dbReference type="ARBA" id="ARBA00022723"/>
    </source>
</evidence>
<dbReference type="InterPro" id="IPR009056">
    <property type="entry name" value="Cyt_c-like_dom"/>
</dbReference>
<dbReference type="OrthoDB" id="5523448at2"/>
<evidence type="ECO:0000256" key="9">
    <source>
        <dbReference type="SAM" id="SignalP"/>
    </source>
</evidence>
<keyword evidence="3 8" id="KW-0349">Heme</keyword>
<evidence type="ECO:0000256" key="8">
    <source>
        <dbReference type="PROSITE-ProRule" id="PRU00433"/>
    </source>
</evidence>
<feature type="domain" description="Cytochrome c" evidence="10">
    <location>
        <begin position="42"/>
        <end position="121"/>
    </location>
</feature>
<dbReference type="GO" id="GO:0005506">
    <property type="term" value="F:iron ion binding"/>
    <property type="evidence" value="ECO:0007669"/>
    <property type="project" value="InterPro"/>
</dbReference>
<geneLocation type="plasmid" evidence="11 12">
    <name>pDSHI02</name>
</geneLocation>
<dbReference type="InterPro" id="IPR051459">
    <property type="entry name" value="Cytochrome_c-type_DH"/>
</dbReference>
<dbReference type="Pfam" id="PF13442">
    <property type="entry name" value="Cytochrome_CBB3"/>
    <property type="match status" value="1"/>
</dbReference>
<keyword evidence="12" id="KW-1185">Reference proteome</keyword>
<dbReference type="InterPro" id="IPR036909">
    <property type="entry name" value="Cyt_c-like_dom_sf"/>
</dbReference>
<dbReference type="Proteomes" id="UP000006833">
    <property type="component" value="Plasmid pDSHI02"/>
</dbReference>
<keyword evidence="9" id="KW-0732">Signal</keyword>
<name>A8LTP8_DINSH</name>
<evidence type="ECO:0000313" key="11">
    <source>
        <dbReference type="EMBL" id="ABV95615.1"/>
    </source>
</evidence>
<dbReference type="AlphaFoldDB" id="A8LTP8"/>
<evidence type="ECO:0000313" key="12">
    <source>
        <dbReference type="Proteomes" id="UP000006833"/>
    </source>
</evidence>
<evidence type="ECO:0000256" key="3">
    <source>
        <dbReference type="ARBA" id="ARBA00022617"/>
    </source>
</evidence>
<dbReference type="PANTHER" id="PTHR35008">
    <property type="entry name" value="BLL4482 PROTEIN-RELATED"/>
    <property type="match status" value="1"/>
</dbReference>
<organism evidence="11 12">
    <name type="scientific">Dinoroseobacter shibae (strain DSM 16493 / NCIMB 14021 / DFL 12)</name>
    <dbReference type="NCBI Taxonomy" id="398580"/>
    <lineage>
        <taxon>Bacteria</taxon>
        <taxon>Pseudomonadati</taxon>
        <taxon>Pseudomonadota</taxon>
        <taxon>Alphaproteobacteria</taxon>
        <taxon>Rhodobacterales</taxon>
        <taxon>Roseobacteraceae</taxon>
        <taxon>Dinoroseobacter</taxon>
    </lineage>
</organism>
<evidence type="ECO:0000256" key="1">
    <source>
        <dbReference type="ARBA" id="ARBA00001926"/>
    </source>
</evidence>
<comment type="cofactor">
    <cofactor evidence="1">
        <name>heme c</name>
        <dbReference type="ChEBI" id="CHEBI:61717"/>
    </cofactor>
</comment>
<dbReference type="HOGENOM" id="CLU_093848_4_0_5"/>
<dbReference type="RefSeq" id="WP_012187273.1">
    <property type="nucleotide sequence ID" value="NC_009956.1"/>
</dbReference>
<evidence type="ECO:0000259" key="10">
    <source>
        <dbReference type="PROSITE" id="PS51007"/>
    </source>
</evidence>
<dbReference type="PROSITE" id="PS51007">
    <property type="entry name" value="CYTC"/>
    <property type="match status" value="1"/>
</dbReference>